<feature type="transmembrane region" description="Helical" evidence="1">
    <location>
        <begin position="12"/>
        <end position="31"/>
    </location>
</feature>
<protein>
    <submittedName>
        <fullName evidence="3">Peptidase M23 family protein</fullName>
    </submittedName>
</protein>
<evidence type="ECO:0000256" key="1">
    <source>
        <dbReference type="SAM" id="Phobius"/>
    </source>
</evidence>
<proteinExistence type="predicted"/>
<dbReference type="InterPro" id="IPR018392">
    <property type="entry name" value="LysM"/>
</dbReference>
<dbReference type="InterPro" id="IPR011055">
    <property type="entry name" value="Dup_hybrid_motif"/>
</dbReference>
<dbReference type="Pfam" id="PF01476">
    <property type="entry name" value="LysM"/>
    <property type="match status" value="2"/>
</dbReference>
<sequence length="447" mass="48397">MKNHFLQLTLLAAKALIYLKRGVVFLFGGFFGKGLEHIGYILAHWVFFPVFRLVDRLRRAYIKRFGNLQTTLLELVTHHLTFVVIFGVSAALILGVETRAFSSNEYLSGKHNLFSIYVGPGEEDLGVVEETSVETGIYARSDKNAAQVGIAVPTGLPGAEVAGENPTDTIDYSDTGVVSRSLMPGAVPAGPRDSVVEYAIQHGDTLGGIAARFNISTQTLVWENNLTINSTLQVGQKMRILPVSGLSYKVKKGDTVARIARLLQAKSEDIVEFNNIDDFRLVVGVVIIVPGGKKTTSERLPSSRLAAPGVARGRYVGGTPPPSLRNVGGGMVWPTTIRYITQYFRLRHPGLDIAGPTGTPIYAADDGVVVASGWNRGGYGYMVLLDHGNGLTTRYGHNSRLFVEVGERVSKGQTISLIGSTGRSTGSHLHFEVIAGGVRVNPFLYVR</sequence>
<dbReference type="InterPro" id="IPR050570">
    <property type="entry name" value="Cell_wall_metabolism_enzyme"/>
</dbReference>
<dbReference type="SUPFAM" id="SSF51261">
    <property type="entry name" value="Duplicated hybrid motif"/>
    <property type="match status" value="1"/>
</dbReference>
<organism evidence="3 4">
    <name type="scientific">Candidatus Magasanikbacteria bacterium GW2011_GWC2_45_8</name>
    <dbReference type="NCBI Taxonomy" id="1619050"/>
    <lineage>
        <taxon>Bacteria</taxon>
        <taxon>Candidatus Magasanikiibacteriota</taxon>
    </lineage>
</organism>
<evidence type="ECO:0000313" key="4">
    <source>
        <dbReference type="Proteomes" id="UP000034911"/>
    </source>
</evidence>
<dbReference type="CDD" id="cd00118">
    <property type="entry name" value="LysM"/>
    <property type="match status" value="2"/>
</dbReference>
<dbReference type="Pfam" id="PF01551">
    <property type="entry name" value="Peptidase_M23"/>
    <property type="match status" value="1"/>
</dbReference>
<reference evidence="3 4" key="1">
    <citation type="journal article" date="2015" name="Nature">
        <title>rRNA introns, odd ribosomes, and small enigmatic genomes across a large radiation of phyla.</title>
        <authorList>
            <person name="Brown C.T."/>
            <person name="Hug L.A."/>
            <person name="Thomas B.C."/>
            <person name="Sharon I."/>
            <person name="Castelle C.J."/>
            <person name="Singh A."/>
            <person name="Wilkins M.J."/>
            <person name="Williams K.H."/>
            <person name="Banfield J.F."/>
        </authorList>
    </citation>
    <scope>NUCLEOTIDE SEQUENCE [LARGE SCALE GENOMIC DNA]</scope>
</reference>
<dbReference type="Proteomes" id="UP000034911">
    <property type="component" value="Unassembled WGS sequence"/>
</dbReference>
<dbReference type="EMBL" id="LCLH01000007">
    <property type="protein sequence ID" value="KKU14054.1"/>
    <property type="molecule type" value="Genomic_DNA"/>
</dbReference>
<keyword evidence="1" id="KW-0472">Membrane</keyword>
<feature type="transmembrane region" description="Helical" evidence="1">
    <location>
        <begin position="37"/>
        <end position="54"/>
    </location>
</feature>
<keyword evidence="1" id="KW-0812">Transmembrane</keyword>
<accession>A0A0G1N0L9</accession>
<dbReference type="AlphaFoldDB" id="A0A0G1N0L9"/>
<feature type="transmembrane region" description="Helical" evidence="1">
    <location>
        <begin position="75"/>
        <end position="96"/>
    </location>
</feature>
<dbReference type="STRING" id="1619050.UX20_C0007G0032"/>
<name>A0A0G1N0L9_9BACT</name>
<dbReference type="Gene3D" id="3.10.350.10">
    <property type="entry name" value="LysM domain"/>
    <property type="match status" value="2"/>
</dbReference>
<dbReference type="InterPro" id="IPR016047">
    <property type="entry name" value="M23ase_b-sheet_dom"/>
</dbReference>
<dbReference type="Gene3D" id="2.70.70.10">
    <property type="entry name" value="Glucose Permease (Domain IIA)"/>
    <property type="match status" value="1"/>
</dbReference>
<keyword evidence="1" id="KW-1133">Transmembrane helix</keyword>
<feature type="domain" description="LysM" evidence="2">
    <location>
        <begin position="196"/>
        <end position="240"/>
    </location>
</feature>
<evidence type="ECO:0000313" key="3">
    <source>
        <dbReference type="EMBL" id="KKU14054.1"/>
    </source>
</evidence>
<dbReference type="InterPro" id="IPR036779">
    <property type="entry name" value="LysM_dom_sf"/>
</dbReference>
<comment type="caution">
    <text evidence="3">The sequence shown here is derived from an EMBL/GenBank/DDBJ whole genome shotgun (WGS) entry which is preliminary data.</text>
</comment>
<dbReference type="PANTHER" id="PTHR21666:SF270">
    <property type="entry name" value="MUREIN HYDROLASE ACTIVATOR ENVC"/>
    <property type="match status" value="1"/>
</dbReference>
<evidence type="ECO:0000259" key="2">
    <source>
        <dbReference type="PROSITE" id="PS51782"/>
    </source>
</evidence>
<dbReference type="PANTHER" id="PTHR21666">
    <property type="entry name" value="PEPTIDASE-RELATED"/>
    <property type="match status" value="1"/>
</dbReference>
<dbReference type="CDD" id="cd12797">
    <property type="entry name" value="M23_peptidase"/>
    <property type="match status" value="1"/>
</dbReference>
<dbReference type="PROSITE" id="PS51782">
    <property type="entry name" value="LYSM"/>
    <property type="match status" value="2"/>
</dbReference>
<dbReference type="SUPFAM" id="SSF54106">
    <property type="entry name" value="LysM domain"/>
    <property type="match status" value="2"/>
</dbReference>
<gene>
    <name evidence="3" type="ORF">UX20_C0007G0032</name>
</gene>
<dbReference type="SMART" id="SM00257">
    <property type="entry name" value="LysM"/>
    <property type="match status" value="2"/>
</dbReference>
<feature type="domain" description="LysM" evidence="2">
    <location>
        <begin position="246"/>
        <end position="289"/>
    </location>
</feature>
<dbReference type="GO" id="GO:0004222">
    <property type="term" value="F:metalloendopeptidase activity"/>
    <property type="evidence" value="ECO:0007669"/>
    <property type="project" value="TreeGrafter"/>
</dbReference>